<keyword evidence="2" id="KW-0238">DNA-binding</keyword>
<protein>
    <submittedName>
        <fullName evidence="5">Transcriptional repressor MprA</fullName>
    </submittedName>
</protein>
<feature type="domain" description="HTH marR-type" evidence="4">
    <location>
        <begin position="35"/>
        <end position="169"/>
    </location>
</feature>
<evidence type="ECO:0000313" key="5">
    <source>
        <dbReference type="EMBL" id="MDN0074107.1"/>
    </source>
</evidence>
<evidence type="ECO:0000259" key="4">
    <source>
        <dbReference type="PROSITE" id="PS50995"/>
    </source>
</evidence>
<proteinExistence type="predicted"/>
<comment type="caution">
    <text evidence="5">The sequence shown here is derived from an EMBL/GenBank/DDBJ whole genome shotgun (WGS) entry which is preliminary data.</text>
</comment>
<name>A0ABT7XK03_9NEIS</name>
<dbReference type="InterPro" id="IPR000835">
    <property type="entry name" value="HTH_MarR-typ"/>
</dbReference>
<evidence type="ECO:0000256" key="3">
    <source>
        <dbReference type="ARBA" id="ARBA00023163"/>
    </source>
</evidence>
<evidence type="ECO:0000256" key="2">
    <source>
        <dbReference type="ARBA" id="ARBA00023125"/>
    </source>
</evidence>
<evidence type="ECO:0000256" key="1">
    <source>
        <dbReference type="ARBA" id="ARBA00023015"/>
    </source>
</evidence>
<dbReference type="PRINTS" id="PR00598">
    <property type="entry name" value="HTHMARR"/>
</dbReference>
<keyword evidence="1" id="KW-0805">Transcription regulation</keyword>
<organism evidence="5 6">
    <name type="scientific">Crenobacter oryzisoli</name>
    <dbReference type="NCBI Taxonomy" id="3056844"/>
    <lineage>
        <taxon>Bacteria</taxon>
        <taxon>Pseudomonadati</taxon>
        <taxon>Pseudomonadota</taxon>
        <taxon>Betaproteobacteria</taxon>
        <taxon>Neisseriales</taxon>
        <taxon>Neisseriaceae</taxon>
        <taxon>Crenobacter</taxon>
    </lineage>
</organism>
<dbReference type="InterPro" id="IPR023187">
    <property type="entry name" value="Tscrpt_reg_MarR-type_CS"/>
</dbReference>
<keyword evidence="6" id="KW-1185">Reference proteome</keyword>
<evidence type="ECO:0000313" key="6">
    <source>
        <dbReference type="Proteomes" id="UP001168540"/>
    </source>
</evidence>
<keyword evidence="3" id="KW-0804">Transcription</keyword>
<dbReference type="Proteomes" id="UP001168540">
    <property type="component" value="Unassembled WGS sequence"/>
</dbReference>
<gene>
    <name evidence="5" type="primary">mprA</name>
    <name evidence="5" type="ORF">QU481_04295</name>
</gene>
<dbReference type="Gene3D" id="1.10.10.10">
    <property type="entry name" value="Winged helix-like DNA-binding domain superfamily/Winged helix DNA-binding domain"/>
    <property type="match status" value="1"/>
</dbReference>
<dbReference type="EMBL" id="JAUEDK010000005">
    <property type="protein sequence ID" value="MDN0074107.1"/>
    <property type="molecule type" value="Genomic_DNA"/>
</dbReference>
<dbReference type="SUPFAM" id="SSF46785">
    <property type="entry name" value="Winged helix' DNA-binding domain"/>
    <property type="match status" value="1"/>
</dbReference>
<dbReference type="PROSITE" id="PS50995">
    <property type="entry name" value="HTH_MARR_2"/>
    <property type="match status" value="1"/>
</dbReference>
<dbReference type="NCBIfam" id="NF008122">
    <property type="entry name" value="PRK10870.1"/>
    <property type="match status" value="1"/>
</dbReference>
<sequence length="173" mass="20256">MDKTLNAPIINESFSRSEQALDRIARQLPHMPRQEIILTRLYYHVLGYLSDYFNAELKQHGLNETIWMALMVLYTRDNETIFPSDLSEALSFSRTNATRVVDDLVEQGWVERIPCPVDRRKTRLALTEAGREFINGILPERHRQLRTLWDEFSTDEKNSMEHLLRKLLARLGG</sequence>
<dbReference type="SMART" id="SM00347">
    <property type="entry name" value="HTH_MARR"/>
    <property type="match status" value="1"/>
</dbReference>
<dbReference type="PANTHER" id="PTHR42756:SF1">
    <property type="entry name" value="TRANSCRIPTIONAL REPRESSOR OF EMRAB OPERON"/>
    <property type="match status" value="1"/>
</dbReference>
<dbReference type="Pfam" id="PF12802">
    <property type="entry name" value="MarR_2"/>
    <property type="match status" value="1"/>
</dbReference>
<dbReference type="InterPro" id="IPR036388">
    <property type="entry name" value="WH-like_DNA-bd_sf"/>
</dbReference>
<dbReference type="RefSeq" id="WP_289828653.1">
    <property type="nucleotide sequence ID" value="NZ_JAUEDK010000005.1"/>
</dbReference>
<dbReference type="PROSITE" id="PS01117">
    <property type="entry name" value="HTH_MARR_1"/>
    <property type="match status" value="1"/>
</dbReference>
<dbReference type="PANTHER" id="PTHR42756">
    <property type="entry name" value="TRANSCRIPTIONAL REGULATOR, MARR"/>
    <property type="match status" value="1"/>
</dbReference>
<accession>A0ABT7XK03</accession>
<dbReference type="InterPro" id="IPR036390">
    <property type="entry name" value="WH_DNA-bd_sf"/>
</dbReference>
<reference evidence="5" key="1">
    <citation type="submission" date="2023-06" db="EMBL/GenBank/DDBJ databases">
        <authorList>
            <person name="Zhang S."/>
        </authorList>
    </citation>
    <scope>NUCLEOTIDE SEQUENCE</scope>
    <source>
        <strain evidence="5">SG2303</strain>
    </source>
</reference>